<dbReference type="Proteomes" id="UP000006833">
    <property type="component" value="Chromosome"/>
</dbReference>
<dbReference type="OrthoDB" id="9808328at2"/>
<organism evidence="10 11">
    <name type="scientific">Dinoroseobacter shibae (strain DSM 16493 / NCIMB 14021 / DFL 12)</name>
    <dbReference type="NCBI Taxonomy" id="398580"/>
    <lineage>
        <taxon>Bacteria</taxon>
        <taxon>Pseudomonadati</taxon>
        <taxon>Pseudomonadota</taxon>
        <taxon>Alphaproteobacteria</taxon>
        <taxon>Rhodobacterales</taxon>
        <taxon>Roseobacteraceae</taxon>
        <taxon>Dinoroseobacter</taxon>
    </lineage>
</organism>
<sequence>MAPRTSPNAGKGLEELGAIRRANMPLFAWVFVFSIFVNALMLTGPLYMLQVYDRVLGSQSEETLLALSVLVAFLFLMMGILDWARGRVLARAGARMQDTLDQRVFSASLRKSLRQGQTTASTGLRDLESMQRLLSSPALLAVFDIPWTPLFVAAIFMFHPWLGYLALVGGTFLILVTVLNQWLTSRPVSKANEASARAEMMSQQLAGGAETVESLGMRGAAFTRWSKVRAESLSETLTSSDRTGGFSTLTKTFRLFLQSAMLGLGAYLVLQGQLTAGAMIAGSILMGRALAPIEMAIGQWPLVQRAMKGRRDLIELLDAIPPDPERTPLPKPKARLVVEQLIVVPPGEAQAALRSVSFTVSPGEACGVIGQSGAGKSTLARALTGIWPVAGGKIRLDGAALDQFGPDVLGTHIGYLPQQVVLFDGTIAENIARLAPQPDAQAVVDAAKRADAHEMILKLPKGYDTMLLGSQTRLSGGQMQRIGLARALYGDPVLLVLDEPNSNLDNSGSQALNAAVARMKKDGKAVLIMAHRPAAIEQCDTLLVLEGGSRKAFGPRDEVLKSMVSNHKEILKKAAGGVS</sequence>
<evidence type="ECO:0000256" key="2">
    <source>
        <dbReference type="ARBA" id="ARBA00022692"/>
    </source>
</evidence>
<keyword evidence="3" id="KW-0547">Nucleotide-binding</keyword>
<evidence type="ECO:0000256" key="3">
    <source>
        <dbReference type="ARBA" id="ARBA00022741"/>
    </source>
</evidence>
<feature type="domain" description="ABC transmembrane type-1" evidence="9">
    <location>
        <begin position="28"/>
        <end position="305"/>
    </location>
</feature>
<dbReference type="NCBIfam" id="TIGR01842">
    <property type="entry name" value="type_I_sec_PrtD"/>
    <property type="match status" value="1"/>
</dbReference>
<dbReference type="GO" id="GO:0030256">
    <property type="term" value="C:type I protein secretion system complex"/>
    <property type="evidence" value="ECO:0007669"/>
    <property type="project" value="InterPro"/>
</dbReference>
<evidence type="ECO:0000313" key="10">
    <source>
        <dbReference type="EMBL" id="ABV91888.1"/>
    </source>
</evidence>
<keyword evidence="11" id="KW-1185">Reference proteome</keyword>
<keyword evidence="2 7" id="KW-0812">Transmembrane</keyword>
<dbReference type="InterPro" id="IPR039421">
    <property type="entry name" value="Type_1_exporter"/>
</dbReference>
<dbReference type="InterPro" id="IPR011527">
    <property type="entry name" value="ABC1_TM_dom"/>
</dbReference>
<reference evidence="11" key="1">
    <citation type="journal article" date="2010" name="ISME J.">
        <title>The complete genome sequence of the algal symbiont Dinoroseobacter shibae: a hitchhiker's guide to life in the sea.</title>
        <authorList>
            <person name="Wagner-Dobler I."/>
            <person name="Ballhausen B."/>
            <person name="Berger M."/>
            <person name="Brinkhoff T."/>
            <person name="Buchholz I."/>
            <person name="Bunk B."/>
            <person name="Cypionka H."/>
            <person name="Daniel R."/>
            <person name="Drepper T."/>
            <person name="Gerdts G."/>
            <person name="Hahnke S."/>
            <person name="Han C."/>
            <person name="Jahn D."/>
            <person name="Kalhoefer D."/>
            <person name="Kiss H."/>
            <person name="Klenk H.P."/>
            <person name="Kyrpides N."/>
            <person name="Liebl W."/>
            <person name="Liesegang H."/>
            <person name="Meincke L."/>
            <person name="Pati A."/>
            <person name="Petersen J."/>
            <person name="Piekarski T."/>
            <person name="Pommerenke C."/>
            <person name="Pradella S."/>
            <person name="Pukall R."/>
            <person name="Rabus R."/>
            <person name="Stackebrandt E."/>
            <person name="Thole S."/>
            <person name="Thompson L."/>
            <person name="Tielen P."/>
            <person name="Tomasch J."/>
            <person name="von Jan M."/>
            <person name="Wanphrut N."/>
            <person name="Wichels A."/>
            <person name="Zech H."/>
            <person name="Simon M."/>
        </authorList>
    </citation>
    <scope>NUCLEOTIDE SEQUENCE [LARGE SCALE GENOMIC DNA]</scope>
    <source>
        <strain evidence="11">DSM 16493 / NCIMB 14021 / DFL 12</strain>
    </source>
</reference>
<keyword evidence="6 7" id="KW-0472">Membrane</keyword>
<accession>A8LKP5</accession>
<evidence type="ECO:0000256" key="7">
    <source>
        <dbReference type="SAM" id="Phobius"/>
    </source>
</evidence>
<dbReference type="eggNOG" id="COG4618">
    <property type="taxonomic scope" value="Bacteria"/>
</dbReference>
<evidence type="ECO:0000256" key="1">
    <source>
        <dbReference type="ARBA" id="ARBA00004651"/>
    </source>
</evidence>
<proteinExistence type="predicted"/>
<dbReference type="InterPro" id="IPR036640">
    <property type="entry name" value="ABC1_TM_sf"/>
</dbReference>
<evidence type="ECO:0000256" key="6">
    <source>
        <dbReference type="ARBA" id="ARBA00023136"/>
    </source>
</evidence>
<dbReference type="SUPFAM" id="SSF90123">
    <property type="entry name" value="ABC transporter transmembrane region"/>
    <property type="match status" value="1"/>
</dbReference>
<gene>
    <name evidence="10" type="ordered locus">Dshi_0139</name>
</gene>
<evidence type="ECO:0000313" key="11">
    <source>
        <dbReference type="Proteomes" id="UP000006833"/>
    </source>
</evidence>
<evidence type="ECO:0000256" key="5">
    <source>
        <dbReference type="ARBA" id="ARBA00022989"/>
    </source>
</evidence>
<dbReference type="Gene3D" id="1.20.1560.10">
    <property type="entry name" value="ABC transporter type 1, transmembrane domain"/>
    <property type="match status" value="1"/>
</dbReference>
<dbReference type="GO" id="GO:0005886">
    <property type="term" value="C:plasma membrane"/>
    <property type="evidence" value="ECO:0007669"/>
    <property type="project" value="UniProtKB-SubCell"/>
</dbReference>
<dbReference type="PANTHER" id="PTHR43394">
    <property type="entry name" value="ATP-DEPENDENT PERMEASE MDL1, MITOCHONDRIAL"/>
    <property type="match status" value="1"/>
</dbReference>
<dbReference type="SMART" id="SM00382">
    <property type="entry name" value="AAA"/>
    <property type="match status" value="1"/>
</dbReference>
<dbReference type="GO" id="GO:0015421">
    <property type="term" value="F:ABC-type oligopeptide transporter activity"/>
    <property type="evidence" value="ECO:0007669"/>
    <property type="project" value="TreeGrafter"/>
</dbReference>
<dbReference type="KEGG" id="dsh:Dshi_0139"/>
<dbReference type="InterPro" id="IPR017871">
    <property type="entry name" value="ABC_transporter-like_CS"/>
</dbReference>
<keyword evidence="4" id="KW-0067">ATP-binding</keyword>
<dbReference type="HOGENOM" id="CLU_000604_95_6_5"/>
<dbReference type="PROSITE" id="PS50929">
    <property type="entry name" value="ABC_TM1F"/>
    <property type="match status" value="1"/>
</dbReference>
<feature type="transmembrane region" description="Helical" evidence="7">
    <location>
        <begin position="64"/>
        <end position="84"/>
    </location>
</feature>
<feature type="transmembrane region" description="Helical" evidence="7">
    <location>
        <begin position="164"/>
        <end position="183"/>
    </location>
</feature>
<dbReference type="Pfam" id="PF00664">
    <property type="entry name" value="ABC_membrane"/>
    <property type="match status" value="1"/>
</dbReference>
<feature type="transmembrane region" description="Helical" evidence="7">
    <location>
        <begin position="138"/>
        <end position="158"/>
    </location>
</feature>
<dbReference type="PROSITE" id="PS00211">
    <property type="entry name" value="ABC_TRANSPORTER_1"/>
    <property type="match status" value="1"/>
</dbReference>
<dbReference type="AlphaFoldDB" id="A8LKP5"/>
<dbReference type="InterPro" id="IPR003593">
    <property type="entry name" value="AAA+_ATPase"/>
</dbReference>
<comment type="subcellular location">
    <subcellularLocation>
        <location evidence="1">Cell membrane</location>
        <topology evidence="1">Multi-pass membrane protein</topology>
    </subcellularLocation>
</comment>
<dbReference type="InterPro" id="IPR003439">
    <property type="entry name" value="ABC_transporter-like_ATP-bd"/>
</dbReference>
<name>A8LKP5_DINSH</name>
<dbReference type="InterPro" id="IPR010128">
    <property type="entry name" value="ATPase_T1SS_PrtD-like"/>
</dbReference>
<dbReference type="Gene3D" id="3.40.50.300">
    <property type="entry name" value="P-loop containing nucleotide triphosphate hydrolases"/>
    <property type="match status" value="1"/>
</dbReference>
<keyword evidence="5 7" id="KW-1133">Transmembrane helix</keyword>
<evidence type="ECO:0000259" key="8">
    <source>
        <dbReference type="PROSITE" id="PS50893"/>
    </source>
</evidence>
<feature type="transmembrane region" description="Helical" evidence="7">
    <location>
        <begin position="26"/>
        <end position="52"/>
    </location>
</feature>
<evidence type="ECO:0000259" key="9">
    <source>
        <dbReference type="PROSITE" id="PS50929"/>
    </source>
</evidence>
<dbReference type="STRING" id="398580.Dshi_0139"/>
<dbReference type="GO" id="GO:0016887">
    <property type="term" value="F:ATP hydrolysis activity"/>
    <property type="evidence" value="ECO:0007669"/>
    <property type="project" value="InterPro"/>
</dbReference>
<dbReference type="PANTHER" id="PTHR43394:SF1">
    <property type="entry name" value="ATP-BINDING CASSETTE SUB-FAMILY B MEMBER 10, MITOCHONDRIAL"/>
    <property type="match status" value="1"/>
</dbReference>
<dbReference type="EMBL" id="CP000830">
    <property type="protein sequence ID" value="ABV91888.1"/>
    <property type="molecule type" value="Genomic_DNA"/>
</dbReference>
<dbReference type="PROSITE" id="PS50893">
    <property type="entry name" value="ABC_TRANSPORTER_2"/>
    <property type="match status" value="1"/>
</dbReference>
<dbReference type="GO" id="GO:0030253">
    <property type="term" value="P:protein secretion by the type I secretion system"/>
    <property type="evidence" value="ECO:0007669"/>
    <property type="project" value="InterPro"/>
</dbReference>
<dbReference type="SUPFAM" id="SSF52540">
    <property type="entry name" value="P-loop containing nucleoside triphosphate hydrolases"/>
    <property type="match status" value="1"/>
</dbReference>
<evidence type="ECO:0000256" key="4">
    <source>
        <dbReference type="ARBA" id="ARBA00022840"/>
    </source>
</evidence>
<dbReference type="Pfam" id="PF00005">
    <property type="entry name" value="ABC_tran"/>
    <property type="match status" value="1"/>
</dbReference>
<protein>
    <submittedName>
        <fullName evidence="10">Type I secretion system ATPase</fullName>
    </submittedName>
</protein>
<dbReference type="RefSeq" id="WP_012176821.1">
    <property type="nucleotide sequence ID" value="NC_009952.1"/>
</dbReference>
<dbReference type="InterPro" id="IPR027417">
    <property type="entry name" value="P-loop_NTPase"/>
</dbReference>
<feature type="domain" description="ABC transporter" evidence="8">
    <location>
        <begin position="336"/>
        <end position="572"/>
    </location>
</feature>
<dbReference type="GO" id="GO:0005524">
    <property type="term" value="F:ATP binding"/>
    <property type="evidence" value="ECO:0007669"/>
    <property type="project" value="UniProtKB-KW"/>
</dbReference>